<evidence type="ECO:0000259" key="5">
    <source>
        <dbReference type="PROSITE" id="PS51186"/>
    </source>
</evidence>
<feature type="binding site" evidence="4">
    <location>
        <begin position="247"/>
        <end position="249"/>
    </location>
    <ligand>
        <name>acetyl-CoA</name>
        <dbReference type="ChEBI" id="CHEBI:57288"/>
        <label>2</label>
    </ligand>
</feature>
<dbReference type="Pfam" id="PF00583">
    <property type="entry name" value="Acetyltransf_1"/>
    <property type="match status" value="2"/>
</dbReference>
<comment type="catalytic activity">
    <reaction evidence="4">
        <text>1D-myo-inositol 2-(L-cysteinylamino)-2-deoxy-alpha-D-glucopyranoside + acetyl-CoA = mycothiol + CoA + H(+)</text>
        <dbReference type="Rhea" id="RHEA:26172"/>
        <dbReference type="ChEBI" id="CHEBI:15378"/>
        <dbReference type="ChEBI" id="CHEBI:16768"/>
        <dbReference type="ChEBI" id="CHEBI:57287"/>
        <dbReference type="ChEBI" id="CHEBI:57288"/>
        <dbReference type="ChEBI" id="CHEBI:58887"/>
        <dbReference type="EC" id="2.3.1.189"/>
    </reaction>
</comment>
<protein>
    <recommendedName>
        <fullName evidence="4">Mycothiol acetyltransferase</fullName>
        <shortName evidence="4">MSH acetyltransferase</shortName>
        <ecNumber evidence="4">2.3.1.189</ecNumber>
    </recommendedName>
    <alternativeName>
        <fullName evidence="4">Mycothiol synthase</fullName>
    </alternativeName>
</protein>
<sequence length="310" mass="32203">MADAPSDRPARQATEVTEVTDAATAIAVVREVDAALVEADGAGVVDEAGWRDLDHRGLTDARLWAATAADGSPAGFALLRRVGGTHDLGLAVAPTHRGAGLGTALLDGALERGLVATGGRVLAWSHADHPAARHLAAARGFAPVRELLVMERGPHDLPPLPARSDVTVRAYRPDSPADAEAVLAINTAAFAAHPEQGAMDARDLAERMAQDWFDPAGLLLAQDAASGEVLGFHWTKRTRATGEVYVVGIAPAAQGRGLGKLVTLAGLHHLAAHGVERIELYVEGDNAPARAVYAGLGFTVAATHVQYARG</sequence>
<gene>
    <name evidence="4 6" type="primary">mshD</name>
    <name evidence="6" type="ORF">RDV89_16960</name>
</gene>
<dbReference type="GO" id="GO:0035447">
    <property type="term" value="F:mycothiol synthase activity"/>
    <property type="evidence" value="ECO:0007669"/>
    <property type="project" value="UniProtKB-EC"/>
</dbReference>
<comment type="caution">
    <text evidence="6">The sequence shown here is derived from an EMBL/GenBank/DDBJ whole genome shotgun (WGS) entry which is preliminary data.</text>
</comment>
<evidence type="ECO:0000256" key="3">
    <source>
        <dbReference type="ARBA" id="ARBA00023315"/>
    </source>
</evidence>
<keyword evidence="1 4" id="KW-0808">Transferase</keyword>
<dbReference type="InterPro" id="IPR017813">
    <property type="entry name" value="Mycothiol_AcTrfase"/>
</dbReference>
<accession>A0ABU3Q184</accession>
<feature type="binding site" evidence="4">
    <location>
        <position position="236"/>
    </location>
    <ligand>
        <name>1D-myo-inositol 2-(L-cysteinylamino)-2-deoxy-alpha-D-glucopyranoside</name>
        <dbReference type="ChEBI" id="CHEBI:58887"/>
    </ligand>
</feature>
<evidence type="ECO:0000313" key="7">
    <source>
        <dbReference type="Proteomes" id="UP001268542"/>
    </source>
</evidence>
<dbReference type="HAMAP" id="MF_01698">
    <property type="entry name" value="MshD"/>
    <property type="match status" value="1"/>
</dbReference>
<dbReference type="InterPro" id="IPR000182">
    <property type="entry name" value="GNAT_dom"/>
</dbReference>
<feature type="binding site" evidence="4">
    <location>
        <position position="195"/>
    </location>
    <ligand>
        <name>1D-myo-inositol 2-(L-cysteinylamino)-2-deoxy-alpha-D-glucopyranoside</name>
        <dbReference type="ChEBI" id="CHEBI:58887"/>
    </ligand>
</feature>
<feature type="domain" description="N-acetyltransferase" evidence="5">
    <location>
        <begin position="169"/>
        <end position="310"/>
    </location>
</feature>
<feature type="binding site" evidence="4">
    <location>
        <begin position="90"/>
        <end position="92"/>
    </location>
    <ligand>
        <name>acetyl-CoA</name>
        <dbReference type="ChEBI" id="CHEBI:57288"/>
        <label>1</label>
    </ligand>
</feature>
<proteinExistence type="inferred from homology"/>
<evidence type="ECO:0000313" key="6">
    <source>
        <dbReference type="EMBL" id="MDT9594780.1"/>
    </source>
</evidence>
<dbReference type="PANTHER" id="PTHR43617">
    <property type="entry name" value="L-AMINO ACID N-ACETYLTRANSFERASE"/>
    <property type="match status" value="1"/>
</dbReference>
<feature type="binding site" evidence="4">
    <location>
        <begin position="254"/>
        <end position="260"/>
    </location>
    <ligand>
        <name>acetyl-CoA</name>
        <dbReference type="ChEBI" id="CHEBI:57288"/>
        <label>2</label>
    </ligand>
</feature>
<dbReference type="EMBL" id="JAVYII010000008">
    <property type="protein sequence ID" value="MDT9594780.1"/>
    <property type="molecule type" value="Genomic_DNA"/>
</dbReference>
<dbReference type="SUPFAM" id="SSF55729">
    <property type="entry name" value="Acyl-CoA N-acyltransferases (Nat)"/>
    <property type="match status" value="1"/>
</dbReference>
<comment type="similarity">
    <text evidence="4">Belongs to the acetyltransferase family. MshD subfamily.</text>
</comment>
<evidence type="ECO:0000256" key="4">
    <source>
        <dbReference type="HAMAP-Rule" id="MF_01698"/>
    </source>
</evidence>
<organism evidence="6 7">
    <name type="scientific">Nocardioides imazamoxiresistens</name>
    <dbReference type="NCBI Taxonomy" id="3231893"/>
    <lineage>
        <taxon>Bacteria</taxon>
        <taxon>Bacillati</taxon>
        <taxon>Actinomycetota</taxon>
        <taxon>Actinomycetes</taxon>
        <taxon>Propionibacteriales</taxon>
        <taxon>Nocardioidaceae</taxon>
        <taxon>Nocardioides</taxon>
    </lineage>
</organism>
<dbReference type="EC" id="2.3.1.189" evidence="4"/>
<dbReference type="InterPro" id="IPR016181">
    <property type="entry name" value="Acyl_CoA_acyltransferase"/>
</dbReference>
<name>A0ABU3Q184_9ACTN</name>
<feature type="binding site" evidence="4">
    <location>
        <position position="281"/>
    </location>
    <ligand>
        <name>1D-myo-inositol 2-(L-cysteinylamino)-2-deoxy-alpha-D-glucopyranoside</name>
        <dbReference type="ChEBI" id="CHEBI:58887"/>
    </ligand>
</feature>
<dbReference type="InterPro" id="IPR050276">
    <property type="entry name" value="MshD_Acetyltransferase"/>
</dbReference>
<feature type="binding site" evidence="4">
    <location>
        <position position="243"/>
    </location>
    <ligand>
        <name>1D-myo-inositol 2-(L-cysteinylamino)-2-deoxy-alpha-D-glucopyranoside</name>
        <dbReference type="ChEBI" id="CHEBI:58887"/>
    </ligand>
</feature>
<keyword evidence="3 4" id="KW-0012">Acyltransferase</keyword>
<comment type="subunit">
    <text evidence="4">Monomer.</text>
</comment>
<evidence type="ECO:0000256" key="2">
    <source>
        <dbReference type="ARBA" id="ARBA00022737"/>
    </source>
</evidence>
<dbReference type="NCBIfam" id="TIGR03448">
    <property type="entry name" value="mycothiol_MshD"/>
    <property type="match status" value="1"/>
</dbReference>
<dbReference type="PIRSF" id="PIRSF021524">
    <property type="entry name" value="MSH_acetyltransferase"/>
    <property type="match status" value="1"/>
</dbReference>
<comment type="caution">
    <text evidence="4">Lacks conserved residue(s) required for the propagation of feature annotation.</text>
</comment>
<reference evidence="6 7" key="1">
    <citation type="submission" date="2023-08" db="EMBL/GenBank/DDBJ databases">
        <title>Nocardioides seae sp. nov., a bacterium isolated from a soil.</title>
        <authorList>
            <person name="Wang X."/>
        </authorList>
    </citation>
    <scope>NUCLEOTIDE SEQUENCE [LARGE SCALE GENOMIC DNA]</scope>
    <source>
        <strain evidence="6 7">YZH12</strain>
    </source>
</reference>
<comment type="function">
    <text evidence="4">Catalyzes the transfer of acetyl from acetyl-CoA to desacetylmycothiol (Cys-GlcN-Ins) to form mycothiol.</text>
</comment>
<keyword evidence="7" id="KW-1185">Reference proteome</keyword>
<dbReference type="PROSITE" id="PS51186">
    <property type="entry name" value="GNAT"/>
    <property type="match status" value="2"/>
</dbReference>
<feature type="binding site" evidence="4">
    <location>
        <position position="47"/>
    </location>
    <ligand>
        <name>1D-myo-inositol 2-(L-cysteinylamino)-2-deoxy-alpha-D-glucopyranoside</name>
        <dbReference type="ChEBI" id="CHEBI:58887"/>
    </ligand>
</feature>
<feature type="domain" description="N-acetyltransferase" evidence="5">
    <location>
        <begin position="14"/>
        <end position="163"/>
    </location>
</feature>
<dbReference type="CDD" id="cd04301">
    <property type="entry name" value="NAT_SF"/>
    <property type="match status" value="2"/>
</dbReference>
<dbReference type="PANTHER" id="PTHR43617:SF31">
    <property type="entry name" value="MYCOTHIOL ACETYLTRANSFERASE"/>
    <property type="match status" value="1"/>
</dbReference>
<dbReference type="RefSeq" id="WP_315734853.1">
    <property type="nucleotide sequence ID" value="NZ_JAVYII010000008.1"/>
</dbReference>
<keyword evidence="2 4" id="KW-0677">Repeat</keyword>
<evidence type="ECO:0000256" key="1">
    <source>
        <dbReference type="ARBA" id="ARBA00022679"/>
    </source>
</evidence>
<dbReference type="Proteomes" id="UP001268542">
    <property type="component" value="Unassembled WGS sequence"/>
</dbReference>
<dbReference type="Gene3D" id="3.40.630.30">
    <property type="match status" value="1"/>
</dbReference>